<dbReference type="PROSITE" id="PS51820">
    <property type="entry name" value="PA14"/>
    <property type="match status" value="1"/>
</dbReference>
<name>A0A1F5LS80_PENAI</name>
<dbReference type="OrthoDB" id="47059at2759"/>
<comment type="pathway">
    <text evidence="2">Glycan metabolism; cellulose degradation.</text>
</comment>
<dbReference type="InterPro" id="IPR026891">
    <property type="entry name" value="Fn3-like"/>
</dbReference>
<proteinExistence type="inferred from homology"/>
<dbReference type="Proteomes" id="UP000177622">
    <property type="component" value="Unassembled WGS sequence"/>
</dbReference>
<evidence type="ECO:0000256" key="4">
    <source>
        <dbReference type="ARBA" id="ARBA00012744"/>
    </source>
</evidence>
<dbReference type="InterPro" id="IPR036881">
    <property type="entry name" value="Glyco_hydro_3_C_sf"/>
</dbReference>
<evidence type="ECO:0000256" key="14">
    <source>
        <dbReference type="ARBA" id="ARBA00041809"/>
    </source>
</evidence>
<dbReference type="Pfam" id="PF07691">
    <property type="entry name" value="PA14"/>
    <property type="match status" value="1"/>
</dbReference>
<comment type="catalytic activity">
    <reaction evidence="1">
        <text>Hydrolysis of terminal, non-reducing beta-D-glucosyl residues with release of beta-D-glucose.</text>
        <dbReference type="EC" id="3.2.1.21"/>
    </reaction>
</comment>
<dbReference type="Pfam" id="PF01915">
    <property type="entry name" value="Glyco_hydro_3_C"/>
    <property type="match status" value="1"/>
</dbReference>
<keyword evidence="7" id="KW-0325">Glycoprotein</keyword>
<dbReference type="SMART" id="SM00758">
    <property type="entry name" value="PA14"/>
    <property type="match status" value="1"/>
</dbReference>
<dbReference type="GO" id="GO:0030245">
    <property type="term" value="P:cellulose catabolic process"/>
    <property type="evidence" value="ECO:0007669"/>
    <property type="project" value="UniProtKB-UniPathway"/>
</dbReference>
<evidence type="ECO:0000256" key="13">
    <source>
        <dbReference type="ARBA" id="ARBA00041603"/>
    </source>
</evidence>
<dbReference type="AlphaFoldDB" id="A0A1F5LS80"/>
<dbReference type="Gene3D" id="2.60.120.260">
    <property type="entry name" value="Galactose-binding domain-like"/>
    <property type="match status" value="1"/>
</dbReference>
<evidence type="ECO:0000256" key="11">
    <source>
        <dbReference type="ARBA" id="ARBA00039569"/>
    </source>
</evidence>
<dbReference type="UniPathway" id="UPA00696"/>
<evidence type="ECO:0000313" key="17">
    <source>
        <dbReference type="Proteomes" id="UP000177622"/>
    </source>
</evidence>
<evidence type="ECO:0000313" key="16">
    <source>
        <dbReference type="EMBL" id="OGE56068.1"/>
    </source>
</evidence>
<dbReference type="Gene3D" id="3.20.20.300">
    <property type="entry name" value="Glycoside hydrolase, family 3, N-terminal domain"/>
    <property type="match status" value="1"/>
</dbReference>
<dbReference type="GeneID" id="34573558"/>
<evidence type="ECO:0000256" key="2">
    <source>
        <dbReference type="ARBA" id="ARBA00004987"/>
    </source>
</evidence>
<organism evidence="16 17">
    <name type="scientific">Penicillium arizonense</name>
    <dbReference type="NCBI Taxonomy" id="1835702"/>
    <lineage>
        <taxon>Eukaryota</taxon>
        <taxon>Fungi</taxon>
        <taxon>Dikarya</taxon>
        <taxon>Ascomycota</taxon>
        <taxon>Pezizomycotina</taxon>
        <taxon>Eurotiomycetes</taxon>
        <taxon>Eurotiomycetidae</taxon>
        <taxon>Eurotiales</taxon>
        <taxon>Aspergillaceae</taxon>
        <taxon>Penicillium</taxon>
    </lineage>
</organism>
<dbReference type="InterPro" id="IPR050288">
    <property type="entry name" value="Cellulose_deg_GH3"/>
</dbReference>
<keyword evidence="10" id="KW-0624">Polysaccharide degradation</keyword>
<keyword evidence="8" id="KW-0119">Carbohydrate metabolism</keyword>
<evidence type="ECO:0000256" key="8">
    <source>
        <dbReference type="ARBA" id="ARBA00023277"/>
    </source>
</evidence>
<accession>A0A1F5LS80</accession>
<dbReference type="FunFam" id="3.20.20.300:FF:000006">
    <property type="entry name" value="Beta-glucosidase H"/>
    <property type="match status" value="1"/>
</dbReference>
<feature type="domain" description="PA14" evidence="15">
    <location>
        <begin position="393"/>
        <end position="552"/>
    </location>
</feature>
<dbReference type="PANTHER" id="PTHR42715">
    <property type="entry name" value="BETA-GLUCOSIDASE"/>
    <property type="match status" value="1"/>
</dbReference>
<dbReference type="PANTHER" id="PTHR42715:SF27">
    <property type="entry name" value="BETA-GLUCOSIDASE-RELATED"/>
    <property type="match status" value="1"/>
</dbReference>
<evidence type="ECO:0000256" key="6">
    <source>
        <dbReference type="ARBA" id="ARBA00023001"/>
    </source>
</evidence>
<dbReference type="EMBL" id="LXJU01000003">
    <property type="protein sequence ID" value="OGE56068.1"/>
    <property type="molecule type" value="Genomic_DNA"/>
</dbReference>
<dbReference type="Pfam" id="PF14310">
    <property type="entry name" value="Fn3-like"/>
    <property type="match status" value="1"/>
</dbReference>
<dbReference type="PRINTS" id="PR00133">
    <property type="entry name" value="GLHYDRLASE3"/>
</dbReference>
<keyword evidence="17" id="KW-1185">Reference proteome</keyword>
<dbReference type="SUPFAM" id="SSF56988">
    <property type="entry name" value="Anthrax protective antigen"/>
    <property type="match status" value="1"/>
</dbReference>
<evidence type="ECO:0000256" key="10">
    <source>
        <dbReference type="ARBA" id="ARBA00023326"/>
    </source>
</evidence>
<dbReference type="Gene3D" id="3.40.50.1700">
    <property type="entry name" value="Glycoside hydrolase family 3 C-terminal domain"/>
    <property type="match status" value="1"/>
</dbReference>
<dbReference type="SUPFAM" id="SSF51445">
    <property type="entry name" value="(Trans)glycosidases"/>
    <property type="match status" value="1"/>
</dbReference>
<dbReference type="InterPro" id="IPR036962">
    <property type="entry name" value="Glyco_hydro_3_N_sf"/>
</dbReference>
<keyword evidence="5" id="KW-0378">Hydrolase</keyword>
<protein>
    <recommendedName>
        <fullName evidence="11">Probable beta-glucosidase I</fullName>
        <ecNumber evidence="4">3.2.1.21</ecNumber>
    </recommendedName>
    <alternativeName>
        <fullName evidence="12">Beta-D-glucoside glucohydrolase I</fullName>
    </alternativeName>
    <alternativeName>
        <fullName evidence="13">Cellobiase I</fullName>
    </alternativeName>
    <alternativeName>
        <fullName evidence="14">Gentiobiase I</fullName>
    </alternativeName>
</protein>
<evidence type="ECO:0000259" key="15">
    <source>
        <dbReference type="PROSITE" id="PS51820"/>
    </source>
</evidence>
<evidence type="ECO:0000256" key="12">
    <source>
        <dbReference type="ARBA" id="ARBA00041279"/>
    </source>
</evidence>
<dbReference type="InterPro" id="IPR011658">
    <property type="entry name" value="PA14_dom"/>
</dbReference>
<dbReference type="SUPFAM" id="SSF52279">
    <property type="entry name" value="Beta-D-glucan exohydrolase, C-terminal domain"/>
    <property type="match status" value="1"/>
</dbReference>
<evidence type="ECO:0000256" key="7">
    <source>
        <dbReference type="ARBA" id="ARBA00023180"/>
    </source>
</evidence>
<dbReference type="InterPro" id="IPR002772">
    <property type="entry name" value="Glyco_hydro_3_C"/>
</dbReference>
<evidence type="ECO:0000256" key="3">
    <source>
        <dbReference type="ARBA" id="ARBA00005336"/>
    </source>
</evidence>
<reference evidence="16 17" key="1">
    <citation type="journal article" date="2016" name="Sci. Rep.">
        <title>Penicillium arizonense, a new, genome sequenced fungal species, reveals a high chemical diversity in secreted metabolites.</title>
        <authorList>
            <person name="Grijseels S."/>
            <person name="Nielsen J.C."/>
            <person name="Randelovic M."/>
            <person name="Nielsen J."/>
            <person name="Nielsen K.F."/>
            <person name="Workman M."/>
            <person name="Frisvad J.C."/>
        </authorList>
    </citation>
    <scope>NUCLEOTIDE SEQUENCE [LARGE SCALE GENOMIC DNA]</scope>
    <source>
        <strain evidence="16 17">CBS 141311</strain>
    </source>
</reference>
<dbReference type="InterPro" id="IPR013783">
    <property type="entry name" value="Ig-like_fold"/>
</dbReference>
<dbReference type="GO" id="GO:0008422">
    <property type="term" value="F:beta-glucosidase activity"/>
    <property type="evidence" value="ECO:0007669"/>
    <property type="project" value="UniProtKB-EC"/>
</dbReference>
<dbReference type="RefSeq" id="XP_022491497.1">
    <property type="nucleotide sequence ID" value="XM_022628824.1"/>
</dbReference>
<dbReference type="SMART" id="SM01217">
    <property type="entry name" value="Fn3_like"/>
    <property type="match status" value="1"/>
</dbReference>
<evidence type="ECO:0000256" key="5">
    <source>
        <dbReference type="ARBA" id="ARBA00022801"/>
    </source>
</evidence>
<dbReference type="EC" id="3.2.1.21" evidence="4"/>
<dbReference type="InterPro" id="IPR037524">
    <property type="entry name" value="PA14/GLEYA"/>
</dbReference>
<keyword evidence="9" id="KW-0326">Glycosidase</keyword>
<dbReference type="InterPro" id="IPR017853">
    <property type="entry name" value="GH"/>
</dbReference>
<gene>
    <name evidence="16" type="ORF">PENARI_c003G11878</name>
</gene>
<dbReference type="STRING" id="1835702.A0A1F5LS80"/>
<keyword evidence="6" id="KW-0136">Cellulose degradation</keyword>
<dbReference type="InterPro" id="IPR001764">
    <property type="entry name" value="Glyco_hydro_3_N"/>
</dbReference>
<dbReference type="FunFam" id="2.60.40.10:FF:000495">
    <property type="entry name" value="Periplasmic beta-glucosidase"/>
    <property type="match status" value="1"/>
</dbReference>
<evidence type="ECO:0000256" key="9">
    <source>
        <dbReference type="ARBA" id="ARBA00023295"/>
    </source>
</evidence>
<dbReference type="Gene3D" id="2.60.40.10">
    <property type="entry name" value="Immunoglobulins"/>
    <property type="match status" value="1"/>
</dbReference>
<comment type="caution">
    <text evidence="16">The sequence shown here is derived from an EMBL/GenBank/DDBJ whole genome shotgun (WGS) entry which is preliminary data.</text>
</comment>
<evidence type="ECO:0000256" key="1">
    <source>
        <dbReference type="ARBA" id="ARBA00000448"/>
    </source>
</evidence>
<sequence length="823" mass="89921">MLETKPEINIDFILENATLAEKSNLLAGHDFWHTTPLPNYNVPSIRMSDGPNGIRGTKFFNGVPAACLPCGTGLGATWDTGLIQEAGILIGKEAKAKGAAIWLGPTMNIQRSPLGGRGFESFSEDPHLSGMLAAAIIQGVQSEGVVATPKHFVCNDQEEHRRGLETIVTDRALREIYLKPFQLALAQSNPHAIMTAYNKLNGKLCSQSPELLQRILREEWGFEGATISDWYGTYSTSESVVAGLDIEMPGPPQWRGRLLSAAVSAMALPMRTVDTRVRSVLELVKRASECEVSDEESIRDTPEDRSVLRRLASESIVLLKNDDAMLPWVETESVGVIGVHSKAATYCGGGSAKLSPYYVVTPMEGLQSYVQNIEYCPGAYGHQLQPLLGPYVKTSPGIMVTFYNDPHTSPDRTALEVVNVADSSFQLLDYKPPGANPVFYASMTGYLTPEKTGVWDFGVMCHGTALLYINDKLVIDNCTQQRAGGSFFGSGTVEELGFVELRKGTTYDFRLEWGNGRTSTLQRLGATTLSNGGARLGGCPRIDAKLAIDEAVQMAKSQKHIVIFTGLNQDIESEGYDRQSMDLPGHTNTLIDAVLDANPNAIVVIQSGTPVAMPWASKAKAVIQAWYGGNELGNAIADVIFGKVNPSGKLPMTFPKVVQDNPAFLNFNANDGRVLYGEDIFVGYRFYEKMEKEPQFAFGYGLSYTTFELSDLEVSSSDVHLIVQNTGTRQGAEVVQVYVAPVQSDTCRPVKELKAFSKVDLGPGEATKVRMSLDRNATSYWSETQDAWVSEKGEYDVFVGTSSDQIILTTRFTQEKTAVWHGL</sequence>
<comment type="similarity">
    <text evidence="3">Belongs to the glycosyl hydrolase 3 family.</text>
</comment>
<dbReference type="Pfam" id="PF00933">
    <property type="entry name" value="Glyco_hydro_3"/>
    <property type="match status" value="1"/>
</dbReference>